<dbReference type="PROSITE" id="PS51257">
    <property type="entry name" value="PROKAR_LIPOPROTEIN"/>
    <property type="match status" value="1"/>
</dbReference>
<feature type="signal peptide" evidence="1">
    <location>
        <begin position="1"/>
        <end position="21"/>
    </location>
</feature>
<evidence type="ECO:0000256" key="1">
    <source>
        <dbReference type="SAM" id="SignalP"/>
    </source>
</evidence>
<proteinExistence type="predicted"/>
<evidence type="ECO:0000313" key="3">
    <source>
        <dbReference type="Proteomes" id="UP000237229"/>
    </source>
</evidence>
<comment type="caution">
    <text evidence="2">The sequence shown here is derived from an EMBL/GenBank/DDBJ whole genome shotgun (WGS) entry which is preliminary data.</text>
</comment>
<organism evidence="2 3">
    <name type="scientific">Avibacterium endocarditidis</name>
    <dbReference type="NCBI Taxonomy" id="380674"/>
    <lineage>
        <taxon>Bacteria</taxon>
        <taxon>Pseudomonadati</taxon>
        <taxon>Pseudomonadota</taxon>
        <taxon>Gammaproteobacteria</taxon>
        <taxon>Pasteurellales</taxon>
        <taxon>Pasteurellaceae</taxon>
        <taxon>Avibacterium</taxon>
    </lineage>
</organism>
<gene>
    <name evidence="2" type="ORF">C3Z13_00580</name>
</gene>
<protein>
    <submittedName>
        <fullName evidence="2">Uncharacterized protein</fullName>
    </submittedName>
</protein>
<keyword evidence="1" id="KW-0732">Signal</keyword>
<dbReference type="EMBL" id="PQVI01000003">
    <property type="protein sequence ID" value="POY43209.1"/>
    <property type="molecule type" value="Genomic_DNA"/>
</dbReference>
<reference evidence="2 3" key="1">
    <citation type="submission" date="2018-02" db="EMBL/GenBank/DDBJ databases">
        <title>Classification genera of Pasteurellaceae by whole genome sequence comparison.</title>
        <authorList>
            <person name="Christensen H."/>
        </authorList>
    </citation>
    <scope>NUCLEOTIDE SEQUENCE [LARGE SCALE GENOMIC DNA]</scope>
    <source>
        <strain evidence="2 3">20186H4H1</strain>
    </source>
</reference>
<evidence type="ECO:0000313" key="2">
    <source>
        <dbReference type="EMBL" id="POY43209.1"/>
    </source>
</evidence>
<name>A0ABX4ZUK3_9PAST</name>
<keyword evidence="3" id="KW-1185">Reference proteome</keyword>
<dbReference type="Proteomes" id="UP000237229">
    <property type="component" value="Unassembled WGS sequence"/>
</dbReference>
<sequence>MKTLKITTALFMLGILLSGCAEFSALNQQVGDWAAQLNRQMNADKQTIKGSIESKRDIDTLYVRIKRQVGFTTRTEELSGTRDSSSRKLYDAELDNRGFIHEVNPGVYYQMADVFTNPKSPNNANSRFYAVVTLEKNGTGTKIYWKTRGSTEFAAEIKSDILTAIK</sequence>
<feature type="chain" id="PRO_5046601300" evidence="1">
    <location>
        <begin position="22"/>
        <end position="166"/>
    </location>
</feature>
<accession>A0ABX4ZUK3</accession>